<gene>
    <name evidence="4" type="ORF">BKM07_02990</name>
</gene>
<comment type="caution">
    <text evidence="4">The sequence shown here is derived from an EMBL/GenBank/DDBJ whole genome shotgun (WGS) entry which is preliminary data.</text>
</comment>
<dbReference type="EMBL" id="MLET01000001">
    <property type="protein sequence ID" value="POD73088.1"/>
    <property type="molecule type" value="Genomic_DNA"/>
</dbReference>
<reference evidence="4 5" key="1">
    <citation type="submission" date="2016-10" db="EMBL/GenBank/DDBJ databases">
        <title>Comparative genomics of Pseudomonas syringae.</title>
        <authorList>
            <person name="Hulin M.T."/>
        </authorList>
    </citation>
    <scope>NUCLEOTIDE SEQUENCE [LARGE SCALE GENOMIC DNA]</scope>
    <source>
        <strain evidence="4 5">9643</strain>
    </source>
</reference>
<evidence type="ECO:0000313" key="4">
    <source>
        <dbReference type="EMBL" id="POD73088.1"/>
    </source>
</evidence>
<evidence type="ECO:0000256" key="1">
    <source>
        <dbReference type="ARBA" id="ARBA00023125"/>
    </source>
</evidence>
<dbReference type="SUPFAM" id="SSF46689">
    <property type="entry name" value="Homeodomain-like"/>
    <property type="match status" value="1"/>
</dbReference>
<protein>
    <recommendedName>
        <fullName evidence="3">HTH tetR-type domain-containing protein</fullName>
    </recommendedName>
</protein>
<dbReference type="PRINTS" id="PR00455">
    <property type="entry name" value="HTHTETR"/>
</dbReference>
<sequence>MKKTNPTALQLQSEPRKKRTRLLPEVRRQQILDAALIEFNALGFTGASIAKIADRAGISKANVYVYFASKDDMFETLLEQLMSRSERNWSQLQNVTSADDFIERLIDFAYGGLTDDTIAIARLLITEGHRVPHLLAKWEAKNMHGRMDRQALIDGYVADGIVKSSPLTDHFSLVMAPVVYSAVAQMVMGKDKAQKEIQAVKDSHRKLLTLLLRPNQ</sequence>
<dbReference type="RefSeq" id="WP_103408688.1">
    <property type="nucleotide sequence ID" value="NZ_MLET01000001.1"/>
</dbReference>
<dbReference type="PROSITE" id="PS50977">
    <property type="entry name" value="HTH_TETR_2"/>
    <property type="match status" value="1"/>
</dbReference>
<name>A0ABD6VJT9_9PSED</name>
<keyword evidence="1 2" id="KW-0238">DNA-binding</keyword>
<evidence type="ECO:0000256" key="2">
    <source>
        <dbReference type="PROSITE-ProRule" id="PRU00335"/>
    </source>
</evidence>
<dbReference type="PROSITE" id="PS01081">
    <property type="entry name" value="HTH_TETR_1"/>
    <property type="match status" value="1"/>
</dbReference>
<dbReference type="InterPro" id="IPR023772">
    <property type="entry name" value="DNA-bd_HTH_TetR-type_CS"/>
</dbReference>
<accession>A0ABD6VJT9</accession>
<dbReference type="Pfam" id="PF00440">
    <property type="entry name" value="TetR_N"/>
    <property type="match status" value="1"/>
</dbReference>
<feature type="DNA-binding region" description="H-T-H motif" evidence="2">
    <location>
        <begin position="48"/>
        <end position="67"/>
    </location>
</feature>
<evidence type="ECO:0000259" key="3">
    <source>
        <dbReference type="PROSITE" id="PS50977"/>
    </source>
</evidence>
<feature type="domain" description="HTH tetR-type" evidence="3">
    <location>
        <begin position="25"/>
        <end position="85"/>
    </location>
</feature>
<dbReference type="InterPro" id="IPR050109">
    <property type="entry name" value="HTH-type_TetR-like_transc_reg"/>
</dbReference>
<dbReference type="Proteomes" id="UP000236998">
    <property type="component" value="Unassembled WGS sequence"/>
</dbReference>
<dbReference type="Gene3D" id="1.10.357.10">
    <property type="entry name" value="Tetracycline Repressor, domain 2"/>
    <property type="match status" value="1"/>
</dbReference>
<proteinExistence type="predicted"/>
<dbReference type="InterPro" id="IPR001647">
    <property type="entry name" value="HTH_TetR"/>
</dbReference>
<evidence type="ECO:0000313" key="5">
    <source>
        <dbReference type="Proteomes" id="UP000236998"/>
    </source>
</evidence>
<dbReference type="PANTHER" id="PTHR30328:SF54">
    <property type="entry name" value="HTH-TYPE TRANSCRIPTIONAL REPRESSOR SCO4008"/>
    <property type="match status" value="1"/>
</dbReference>
<dbReference type="GO" id="GO:0003677">
    <property type="term" value="F:DNA binding"/>
    <property type="evidence" value="ECO:0007669"/>
    <property type="project" value="UniProtKB-UniRule"/>
</dbReference>
<dbReference type="AlphaFoldDB" id="A0ABD6VJT9"/>
<dbReference type="PANTHER" id="PTHR30328">
    <property type="entry name" value="TRANSCRIPTIONAL REPRESSOR"/>
    <property type="match status" value="1"/>
</dbReference>
<organism evidence="4 5">
    <name type="scientific">Pseudomonas syringae group genomosp. 3</name>
    <dbReference type="NCBI Taxonomy" id="251701"/>
    <lineage>
        <taxon>Bacteria</taxon>
        <taxon>Pseudomonadati</taxon>
        <taxon>Pseudomonadota</taxon>
        <taxon>Gammaproteobacteria</taxon>
        <taxon>Pseudomonadales</taxon>
        <taxon>Pseudomonadaceae</taxon>
        <taxon>Pseudomonas</taxon>
    </lineage>
</organism>
<dbReference type="InterPro" id="IPR009057">
    <property type="entry name" value="Homeodomain-like_sf"/>
</dbReference>